<dbReference type="Proteomes" id="UP000438429">
    <property type="component" value="Unassembled WGS sequence"/>
</dbReference>
<comment type="caution">
    <text evidence="1">The sequence shown here is derived from an EMBL/GenBank/DDBJ whole genome shotgun (WGS) entry which is preliminary data.</text>
</comment>
<sequence length="99" mass="11395">MSRNLGPQLPRTELHRRTMLQVRSWTGLCHSLAVEPPGRESIHRWIDRTELRKLDLKNDLISSFFRVSFPCVFGTDAITILESQRTSGLVHNTININVL</sequence>
<evidence type="ECO:0000313" key="2">
    <source>
        <dbReference type="Proteomes" id="UP000438429"/>
    </source>
</evidence>
<dbReference type="AlphaFoldDB" id="A0A6A4SKT6"/>
<name>A0A6A4SKT6_SCOMX</name>
<accession>A0A6A4SKT6</accession>
<dbReference type="EMBL" id="VEVO01000014">
    <property type="protein sequence ID" value="KAF0031751.1"/>
    <property type="molecule type" value="Genomic_DNA"/>
</dbReference>
<gene>
    <name evidence="1" type="ORF">F2P81_016306</name>
</gene>
<organism evidence="1 2">
    <name type="scientific">Scophthalmus maximus</name>
    <name type="common">Turbot</name>
    <name type="synonym">Psetta maxima</name>
    <dbReference type="NCBI Taxonomy" id="52904"/>
    <lineage>
        <taxon>Eukaryota</taxon>
        <taxon>Metazoa</taxon>
        <taxon>Chordata</taxon>
        <taxon>Craniata</taxon>
        <taxon>Vertebrata</taxon>
        <taxon>Euteleostomi</taxon>
        <taxon>Actinopterygii</taxon>
        <taxon>Neopterygii</taxon>
        <taxon>Teleostei</taxon>
        <taxon>Neoteleostei</taxon>
        <taxon>Acanthomorphata</taxon>
        <taxon>Carangaria</taxon>
        <taxon>Pleuronectiformes</taxon>
        <taxon>Pleuronectoidei</taxon>
        <taxon>Scophthalmidae</taxon>
        <taxon>Scophthalmus</taxon>
    </lineage>
</organism>
<evidence type="ECO:0000313" key="1">
    <source>
        <dbReference type="EMBL" id="KAF0031751.1"/>
    </source>
</evidence>
<proteinExistence type="predicted"/>
<protein>
    <submittedName>
        <fullName evidence="1">Uncharacterized protein</fullName>
    </submittedName>
</protein>
<reference evidence="1 2" key="1">
    <citation type="submission" date="2019-06" db="EMBL/GenBank/DDBJ databases">
        <title>Draft genomes of female and male turbot (Scophthalmus maximus).</title>
        <authorList>
            <person name="Xu H."/>
            <person name="Xu X.-W."/>
            <person name="Shao C."/>
            <person name="Chen S."/>
        </authorList>
    </citation>
    <scope>NUCLEOTIDE SEQUENCE [LARGE SCALE GENOMIC DNA]</scope>
    <source>
        <strain evidence="1">Ysfricsl-2016a</strain>
        <tissue evidence="1">Blood</tissue>
    </source>
</reference>